<dbReference type="PROSITE" id="PS50123">
    <property type="entry name" value="CHER"/>
    <property type="match status" value="1"/>
</dbReference>
<organism evidence="2">
    <name type="scientific">Agrobacterium larrymoorei</name>
    <dbReference type="NCBI Taxonomy" id="160699"/>
    <lineage>
        <taxon>Bacteria</taxon>
        <taxon>Pseudomonadati</taxon>
        <taxon>Pseudomonadota</taxon>
        <taxon>Alphaproteobacteria</taxon>
        <taxon>Hyphomicrobiales</taxon>
        <taxon>Rhizobiaceae</taxon>
        <taxon>Rhizobium/Agrobacterium group</taxon>
        <taxon>Agrobacterium</taxon>
    </lineage>
</organism>
<evidence type="ECO:0000313" key="4">
    <source>
        <dbReference type="EMBL" id="QYA08796.1"/>
    </source>
</evidence>
<keyword evidence="6" id="KW-1185">Reference proteome</keyword>
<geneLocation type="plasmid" evidence="2">
    <name>pTi_CFBP5481</name>
</geneLocation>
<dbReference type="InterPro" id="IPR022642">
    <property type="entry name" value="CheR_C"/>
</dbReference>
<dbReference type="EMBL" id="CP039692">
    <property type="protein sequence ID" value="QCI99261.1"/>
    <property type="molecule type" value="Genomic_DNA"/>
</dbReference>
<keyword evidence="3" id="KW-0808">Transferase</keyword>
<dbReference type="InterPro" id="IPR029063">
    <property type="entry name" value="SAM-dependent_MTases_sf"/>
</dbReference>
<keyword evidence="3" id="KW-0489">Methyltransferase</keyword>
<dbReference type="PANTHER" id="PTHR24422:SF8">
    <property type="entry name" value="CHEMOTAXIS PROTEIN"/>
    <property type="match status" value="1"/>
</dbReference>
<keyword evidence="2" id="KW-0614">Plasmid</keyword>
<dbReference type="Proteomes" id="UP000298545">
    <property type="component" value="Chromosome linear"/>
</dbReference>
<accession>A0A2Z2Q3M3</accession>
<evidence type="ECO:0000313" key="5">
    <source>
        <dbReference type="Proteomes" id="UP000298545"/>
    </source>
</evidence>
<feature type="domain" description="CheR-type methyltransferase" evidence="1">
    <location>
        <begin position="1"/>
        <end position="263"/>
    </location>
</feature>
<dbReference type="PRINTS" id="PR00996">
    <property type="entry name" value="CHERMTFRASE"/>
</dbReference>
<gene>
    <name evidence="3" type="ORF">CFBP5473_14595</name>
    <name evidence="4" type="ORF">J5285_15345</name>
</gene>
<dbReference type="SUPFAM" id="SSF53335">
    <property type="entry name" value="S-adenosyl-L-methionine-dependent methyltransferases"/>
    <property type="match status" value="1"/>
</dbReference>
<reference evidence="3 5" key="2">
    <citation type="submission" date="2019-04" db="EMBL/GenBank/DDBJ databases">
        <title>Complete genome sequence of Agrobacterium larrymoorei CFBP5473.</title>
        <authorList>
            <person name="Haryono M."/>
            <person name="Chou L."/>
            <person name="Lin Y.-C."/>
            <person name="Lai E.-M."/>
            <person name="Kuo C.-H."/>
        </authorList>
    </citation>
    <scope>NUCLEOTIDE SEQUENCE [LARGE SCALE GENOMIC DNA]</scope>
    <source>
        <strain evidence="3 5">CFBP5473</strain>
    </source>
</reference>
<protein>
    <submittedName>
        <fullName evidence="3">Protein-glutamate O-methyltransferase CheR</fullName>
    </submittedName>
    <submittedName>
        <fullName evidence="2">RES domain-containing protein</fullName>
    </submittedName>
</protein>
<dbReference type="STRING" id="1367849.GCA_000518585_04719"/>
<dbReference type="Pfam" id="PF01739">
    <property type="entry name" value="CheR"/>
    <property type="match status" value="1"/>
</dbReference>
<dbReference type="OrthoDB" id="9816309at2"/>
<sequence length="277" mass="32611">MIETYERVEDIEIRLLLEALYHRYHYDFRAYSMSSIKRRLRQAREQLGFATITAMQESILHDADMLPKMLRYLTVQVSEMFRDPTYFHAIREKVVPHLLTYPSLKVWIAGCSTGEELYSFVILFREEGLEDRTIFYATDINPEALAQAEAGIYDLERVRLFTENHRLAGGRSSLSDYYHTAYNRCVLNKSLRRNVVFSDHSLVTDQVFSEMQLVSCRNVMIYFNRDLQDRAIGLFKEALPRNGFLGLGAKETLRFSQHEEGFRDFVREEKIYQRADP</sequence>
<dbReference type="InterPro" id="IPR000780">
    <property type="entry name" value="CheR_MeTrfase"/>
</dbReference>
<evidence type="ECO:0000313" key="6">
    <source>
        <dbReference type="Proteomes" id="UP000826513"/>
    </source>
</evidence>
<dbReference type="SMART" id="SM00138">
    <property type="entry name" value="MeTrc"/>
    <property type="match status" value="1"/>
</dbReference>
<dbReference type="InterPro" id="IPR022641">
    <property type="entry name" value="CheR_N"/>
</dbReference>
<proteinExistence type="predicted"/>
<dbReference type="EMBL" id="KY000074">
    <property type="protein sequence ID" value="ASK49478.1"/>
    <property type="molecule type" value="Genomic_DNA"/>
</dbReference>
<dbReference type="Proteomes" id="UP000826513">
    <property type="component" value="Chromosome 2"/>
</dbReference>
<dbReference type="PANTHER" id="PTHR24422">
    <property type="entry name" value="CHEMOTAXIS PROTEIN METHYLTRANSFERASE"/>
    <property type="match status" value="1"/>
</dbReference>
<reference evidence="4 6" key="3">
    <citation type="submission" date="2021-03" db="EMBL/GenBank/DDBJ databases">
        <title>Rapid diversification of plasmids in a genus of pathogenic and nitrogen fixing bacteria.</title>
        <authorList>
            <person name="Weisberg A.J."/>
            <person name="Miller M."/>
            <person name="Ream W."/>
            <person name="Grunwald N.J."/>
            <person name="Chang J.H."/>
        </authorList>
    </citation>
    <scope>NUCLEOTIDE SEQUENCE [LARGE SCALE GENOMIC DNA]</scope>
    <source>
        <strain evidence="4 6">AF3.44</strain>
    </source>
</reference>
<reference evidence="2" key="1">
    <citation type="submission" date="2016-10" db="EMBL/GenBank/DDBJ databases">
        <title>Agrobacterium Ti plasmids: Classification based on T-DNA and Vir regions organization.</title>
        <authorList>
            <person name="Nabi N."/>
            <person name="Vial L."/>
            <person name="Ben Hafsa A."/>
            <person name="Chapulliot D."/>
            <person name="Berard A."/>
            <person name="Chauveau A."/>
            <person name="Le Paslier M.-C."/>
            <person name="Harzallah Skhiri F."/>
            <person name="Brunel D."/>
            <person name="Nesme X."/>
            <person name="Chaouachi M."/>
        </authorList>
    </citation>
    <scope>NUCLEOTIDE SEQUENCE</scope>
    <source>
        <strain evidence="2">CFBP5481</strain>
        <plasmid evidence="2">pTi_CFBP5481</plasmid>
    </source>
</reference>
<evidence type="ECO:0000313" key="2">
    <source>
        <dbReference type="EMBL" id="ASK49478.1"/>
    </source>
</evidence>
<dbReference type="EMBL" id="CP072168">
    <property type="protein sequence ID" value="QYA08796.1"/>
    <property type="molecule type" value="Genomic_DNA"/>
</dbReference>
<dbReference type="KEGG" id="alf:CFBP5473_14595"/>
<name>A0A2Z2Q3M3_9HYPH</name>
<dbReference type="Pfam" id="PF03705">
    <property type="entry name" value="CheR_N"/>
    <property type="match status" value="1"/>
</dbReference>
<dbReference type="GO" id="GO:0008757">
    <property type="term" value="F:S-adenosylmethionine-dependent methyltransferase activity"/>
    <property type="evidence" value="ECO:0007669"/>
    <property type="project" value="InterPro"/>
</dbReference>
<dbReference type="RefSeq" id="WP_027677205.1">
    <property type="nucleotide sequence ID" value="NZ_CP039692.1"/>
</dbReference>
<dbReference type="InterPro" id="IPR050903">
    <property type="entry name" value="Bact_Chemotaxis_MeTrfase"/>
</dbReference>
<dbReference type="AlphaFoldDB" id="A0A2Z2Q3M3"/>
<dbReference type="Gene3D" id="3.40.50.150">
    <property type="entry name" value="Vaccinia Virus protein VP39"/>
    <property type="match status" value="1"/>
</dbReference>
<evidence type="ECO:0000259" key="1">
    <source>
        <dbReference type="PROSITE" id="PS50123"/>
    </source>
</evidence>
<evidence type="ECO:0000313" key="3">
    <source>
        <dbReference type="EMBL" id="QCI99261.1"/>
    </source>
</evidence>
<dbReference type="GO" id="GO:0032259">
    <property type="term" value="P:methylation"/>
    <property type="evidence" value="ECO:0007669"/>
    <property type="project" value="UniProtKB-KW"/>
</dbReference>